<dbReference type="RefSeq" id="WP_058373833.1">
    <property type="nucleotide sequence ID" value="NZ_CP011034.1"/>
</dbReference>
<gene>
    <name evidence="2" type="ORF">PTRA_a2578</name>
</gene>
<dbReference type="EMBL" id="CP011034">
    <property type="protein sequence ID" value="ALS33652.1"/>
    <property type="molecule type" value="Genomic_DNA"/>
</dbReference>
<organism evidence="2">
    <name type="scientific">Pseudoalteromonas translucida KMM 520</name>
    <dbReference type="NCBI Taxonomy" id="1315283"/>
    <lineage>
        <taxon>Bacteria</taxon>
        <taxon>Pseudomonadati</taxon>
        <taxon>Pseudomonadota</taxon>
        <taxon>Gammaproteobacteria</taxon>
        <taxon>Alteromonadales</taxon>
        <taxon>Pseudoalteromonadaceae</taxon>
        <taxon>Pseudoalteromonas</taxon>
    </lineage>
</organism>
<reference evidence="2 3" key="1">
    <citation type="submission" date="2015-03" db="EMBL/GenBank/DDBJ databases">
        <authorList>
            <person name="Murphy D."/>
        </authorList>
    </citation>
    <scope>NUCLEOTIDE SEQUENCE [LARGE SCALE GENOMIC DNA]</scope>
    <source>
        <strain evidence="2 3">KMM 520</strain>
    </source>
</reference>
<accession>A0A0U2MQS2</accession>
<evidence type="ECO:0000256" key="1">
    <source>
        <dbReference type="SAM" id="SignalP"/>
    </source>
</evidence>
<feature type="signal peptide" evidence="1">
    <location>
        <begin position="1"/>
        <end position="20"/>
    </location>
</feature>
<dbReference type="Proteomes" id="UP000065261">
    <property type="component" value="Chromosome I"/>
</dbReference>
<protein>
    <recommendedName>
        <fullName evidence="4">Spore coat protein U domain-containing protein</fullName>
    </recommendedName>
</protein>
<proteinExistence type="predicted"/>
<feature type="chain" id="PRO_5006831326" description="Spore coat protein U domain-containing protein" evidence="1">
    <location>
        <begin position="21"/>
        <end position="170"/>
    </location>
</feature>
<name>A0A0U2MQS2_9GAMM</name>
<sequence length="170" mass="17431">MKKLIVLSAIAVLSSGSALATSHDFSPGGEVAVVCEASGISGDFEFTEAAIKNPTSSTPIALGFTVECNSANDAEIKLKSSNGWLENQANAAYGVKYTAKLEIADAISGWELVMNANNTAKPTINTQALTSSAEIADGSAATLTVSLTGGYGNTMAGNYEDNLLLTITAM</sequence>
<dbReference type="PATRIC" id="fig|1315283.4.peg.2242"/>
<evidence type="ECO:0008006" key="4">
    <source>
        <dbReference type="Google" id="ProtNLM"/>
    </source>
</evidence>
<evidence type="ECO:0000313" key="3">
    <source>
        <dbReference type="Proteomes" id="UP000065261"/>
    </source>
</evidence>
<keyword evidence="1" id="KW-0732">Signal</keyword>
<dbReference type="KEGG" id="ptn:PTRA_a2578"/>
<dbReference type="AlphaFoldDB" id="A0A0U2MQS2"/>
<evidence type="ECO:0000313" key="2">
    <source>
        <dbReference type="EMBL" id="ALS33652.1"/>
    </source>
</evidence>